<evidence type="ECO:0000313" key="3">
    <source>
        <dbReference type="Proteomes" id="UP001280121"/>
    </source>
</evidence>
<dbReference type="InterPro" id="IPR036155">
    <property type="entry name" value="Crypto/Photolyase_N_sf"/>
</dbReference>
<dbReference type="SUPFAM" id="SSF52425">
    <property type="entry name" value="Cryptochrome/photolyase, N-terminal domain"/>
    <property type="match status" value="1"/>
</dbReference>
<evidence type="ECO:0000313" key="2">
    <source>
        <dbReference type="EMBL" id="KAK2648476.1"/>
    </source>
</evidence>
<dbReference type="Proteomes" id="UP001280121">
    <property type="component" value="Unassembled WGS sequence"/>
</dbReference>
<dbReference type="GO" id="GO:0003904">
    <property type="term" value="F:deoxyribodipyrimidine photo-lyase activity"/>
    <property type="evidence" value="ECO:0007669"/>
    <property type="project" value="TreeGrafter"/>
</dbReference>
<gene>
    <name evidence="2" type="ORF">Ddye_015965</name>
</gene>
<dbReference type="InterPro" id="IPR006050">
    <property type="entry name" value="DNA_photolyase_N"/>
</dbReference>
<dbReference type="GO" id="GO:0003677">
    <property type="term" value="F:DNA binding"/>
    <property type="evidence" value="ECO:0007669"/>
    <property type="project" value="TreeGrafter"/>
</dbReference>
<dbReference type="InterPro" id="IPR014729">
    <property type="entry name" value="Rossmann-like_a/b/a_fold"/>
</dbReference>
<dbReference type="AlphaFoldDB" id="A0AAD9U5U3"/>
<name>A0AAD9U5U3_9ROSI</name>
<feature type="domain" description="Photolyase/cryptochrome alpha/beta" evidence="1">
    <location>
        <begin position="81"/>
        <end position="181"/>
    </location>
</feature>
<accession>A0AAD9U5U3</accession>
<dbReference type="Pfam" id="PF00875">
    <property type="entry name" value="DNA_photolyase"/>
    <property type="match status" value="1"/>
</dbReference>
<organism evidence="2 3">
    <name type="scientific">Dipteronia dyeriana</name>
    <dbReference type="NCBI Taxonomy" id="168575"/>
    <lineage>
        <taxon>Eukaryota</taxon>
        <taxon>Viridiplantae</taxon>
        <taxon>Streptophyta</taxon>
        <taxon>Embryophyta</taxon>
        <taxon>Tracheophyta</taxon>
        <taxon>Spermatophyta</taxon>
        <taxon>Magnoliopsida</taxon>
        <taxon>eudicotyledons</taxon>
        <taxon>Gunneridae</taxon>
        <taxon>Pentapetalae</taxon>
        <taxon>rosids</taxon>
        <taxon>malvids</taxon>
        <taxon>Sapindales</taxon>
        <taxon>Sapindaceae</taxon>
        <taxon>Hippocastanoideae</taxon>
        <taxon>Acereae</taxon>
        <taxon>Dipteronia</taxon>
    </lineage>
</organism>
<dbReference type="Gene3D" id="3.40.50.620">
    <property type="entry name" value="HUPs"/>
    <property type="match status" value="1"/>
</dbReference>
<comment type="caution">
    <text evidence="2">The sequence shown here is derived from an EMBL/GenBank/DDBJ whole genome shotgun (WGS) entry which is preliminary data.</text>
</comment>
<protein>
    <recommendedName>
        <fullName evidence="1">Photolyase/cryptochrome alpha/beta domain-containing protein</fullName>
    </recommendedName>
</protein>
<evidence type="ECO:0000259" key="1">
    <source>
        <dbReference type="PROSITE" id="PS51645"/>
    </source>
</evidence>
<dbReference type="PROSITE" id="PS51645">
    <property type="entry name" value="PHR_CRY_ALPHA_BETA"/>
    <property type="match status" value="1"/>
</dbReference>
<dbReference type="EMBL" id="JANJYI010000005">
    <property type="protein sequence ID" value="KAK2648476.1"/>
    <property type="molecule type" value="Genomic_DNA"/>
</dbReference>
<dbReference type="PANTHER" id="PTHR11455">
    <property type="entry name" value="CRYPTOCHROME"/>
    <property type="match status" value="1"/>
</dbReference>
<dbReference type="PANTHER" id="PTHR11455:SF22">
    <property type="entry name" value="CRYPTOCHROME DASH"/>
    <property type="match status" value="1"/>
</dbReference>
<reference evidence="2" key="1">
    <citation type="journal article" date="2023" name="Plant J.">
        <title>Genome sequences and population genomics provide insights into the demographic history, inbreeding, and mutation load of two 'living fossil' tree species of Dipteronia.</title>
        <authorList>
            <person name="Feng Y."/>
            <person name="Comes H.P."/>
            <person name="Chen J."/>
            <person name="Zhu S."/>
            <person name="Lu R."/>
            <person name="Zhang X."/>
            <person name="Li P."/>
            <person name="Qiu J."/>
            <person name="Olsen K.M."/>
            <person name="Qiu Y."/>
        </authorList>
    </citation>
    <scope>NUCLEOTIDE SEQUENCE</scope>
    <source>
        <strain evidence="2">KIB01</strain>
    </source>
</reference>
<proteinExistence type="predicted"/>
<keyword evidence="3" id="KW-1185">Reference proteome</keyword>
<sequence>MVVRYYDVPVCWCDACSTMLADRICTLNELRTGVEEKEYQVDILVPRHHVPELNVVKTGRIVSQCFERYYTSTTVKRNGKGTAIVWFRNDLRILDSEALFKARFSSDMILPVYYVDARLFQSTYHFGFPKIGALRGRFLIECLADLRKNLMKRGLNLMIQHGKPEEIIPSFAESFGAHTVE</sequence>
<dbReference type="InterPro" id="IPR002081">
    <property type="entry name" value="Cryptochrome/DNA_photolyase_1"/>
</dbReference>
<dbReference type="GO" id="GO:0071949">
    <property type="term" value="F:FAD binding"/>
    <property type="evidence" value="ECO:0007669"/>
    <property type="project" value="TreeGrafter"/>
</dbReference>
<dbReference type="GO" id="GO:0000719">
    <property type="term" value="P:photoreactive repair"/>
    <property type="evidence" value="ECO:0007669"/>
    <property type="project" value="TreeGrafter"/>
</dbReference>